<keyword evidence="2" id="KW-1185">Reference proteome</keyword>
<sequence>MNYTQKEILEKAKIILKDLQAKYYNEKNIKGASFEKEKSIHGNENKKLPCWTVLINEPVFNSSIFLYISDEDAEPIYIRSKHKTSEIIKNSDGTYIRK</sequence>
<gene>
    <name evidence="1" type="ORF">SAMN05444267_101557</name>
</gene>
<name>A0A1M6ZEK5_9FLAO</name>
<organism evidence="1 2">
    <name type="scientific">Chryseobacterium polytrichastri</name>
    <dbReference type="NCBI Taxonomy" id="1302687"/>
    <lineage>
        <taxon>Bacteria</taxon>
        <taxon>Pseudomonadati</taxon>
        <taxon>Bacteroidota</taxon>
        <taxon>Flavobacteriia</taxon>
        <taxon>Flavobacteriales</taxon>
        <taxon>Weeksellaceae</taxon>
        <taxon>Chryseobacterium group</taxon>
        <taxon>Chryseobacterium</taxon>
    </lineage>
</organism>
<proteinExistence type="predicted"/>
<dbReference type="STRING" id="1302687.SAMN05444267_101557"/>
<accession>A0A1M6ZEK5</accession>
<evidence type="ECO:0008006" key="3">
    <source>
        <dbReference type="Google" id="ProtNLM"/>
    </source>
</evidence>
<dbReference type="EMBL" id="FRAV01000015">
    <property type="protein sequence ID" value="SHL28799.1"/>
    <property type="molecule type" value="Genomic_DNA"/>
</dbReference>
<dbReference type="OrthoDB" id="1367097at2"/>
<protein>
    <recommendedName>
        <fullName evidence="3">Immunity protein 35</fullName>
    </recommendedName>
</protein>
<dbReference type="AlphaFoldDB" id="A0A1M6ZEK5"/>
<dbReference type="RefSeq" id="WP_073292959.1">
    <property type="nucleotide sequence ID" value="NZ_FRAV01000015.1"/>
</dbReference>
<reference evidence="2" key="1">
    <citation type="submission" date="2016-11" db="EMBL/GenBank/DDBJ databases">
        <authorList>
            <person name="Varghese N."/>
            <person name="Submissions S."/>
        </authorList>
    </citation>
    <scope>NUCLEOTIDE SEQUENCE [LARGE SCALE GENOMIC DNA]</scope>
    <source>
        <strain evidence="2">DSM 26899</strain>
    </source>
</reference>
<dbReference type="Proteomes" id="UP000184364">
    <property type="component" value="Unassembled WGS sequence"/>
</dbReference>
<evidence type="ECO:0000313" key="1">
    <source>
        <dbReference type="EMBL" id="SHL28799.1"/>
    </source>
</evidence>
<evidence type="ECO:0000313" key="2">
    <source>
        <dbReference type="Proteomes" id="UP000184364"/>
    </source>
</evidence>